<dbReference type="InterPro" id="IPR013320">
    <property type="entry name" value="ConA-like_dom_sf"/>
</dbReference>
<feature type="domain" description="Glycosyl hydrolase family 32 C-terminal" evidence="1">
    <location>
        <begin position="11"/>
        <end position="99"/>
    </location>
</feature>
<dbReference type="Gene3D" id="2.60.120.560">
    <property type="entry name" value="Exo-inulinase, domain 1"/>
    <property type="match status" value="2"/>
</dbReference>
<dbReference type="eggNOG" id="COG1621">
    <property type="taxonomic scope" value="Bacteria"/>
</dbReference>
<dbReference type="GO" id="GO:0005987">
    <property type="term" value="P:sucrose catabolic process"/>
    <property type="evidence" value="ECO:0007669"/>
    <property type="project" value="TreeGrafter"/>
</dbReference>
<dbReference type="Pfam" id="PF08244">
    <property type="entry name" value="Glyco_hydro_32C"/>
    <property type="match status" value="1"/>
</dbReference>
<dbReference type="GO" id="GO:0004575">
    <property type="term" value="F:sucrose alpha-glucosidase activity"/>
    <property type="evidence" value="ECO:0007669"/>
    <property type="project" value="TreeGrafter"/>
</dbReference>
<evidence type="ECO:0000313" key="2">
    <source>
        <dbReference type="EMBL" id="ERL08625.1"/>
    </source>
</evidence>
<dbReference type="GO" id="GO:0005737">
    <property type="term" value="C:cytoplasm"/>
    <property type="evidence" value="ECO:0007669"/>
    <property type="project" value="TreeGrafter"/>
</dbReference>
<evidence type="ECO:0000259" key="1">
    <source>
        <dbReference type="Pfam" id="PF08244"/>
    </source>
</evidence>
<sequence length="453" mass="48254">MYVPSCHPAPDFSTHTIAIDRSQSGITVSDTFSASDRQAKVVTNPDGSVDLHIFVDRMSVEVFTADDTISDANQIFPTGYPDGLAAFAENGVATLDATVHQLAGIWTVKGEQSLTPTGISVDATSVVANPGATSDVRVWVTPGYTDQGWTVSSSEPGVAWVVRADTGLSIVASRPGTTTITIASAADPSITKTITVTVHANEFKTNVDGLTPTAGTWHIDGRAYHVDGAGLNAFLMSSEEYSLDGNFSYEVDVNYSDSTTNLVFGSQITDPFGGCYAIRLRSDGTLRLFDFKGDHTFTQVAADLSCGHTYHVAAMVRDGTVRVSIDGTGLIAYQLTDQDKADARAYEKGYVDLGVWDTAMTRRTPSRSPLLLRHPGSATITIMGGTGAGTVAGGVATIPVVVCGIAGMVQQLAPRWSSSCSHQHGFQSVWGSYRLWIGCLTYCRQVRGDARRR</sequence>
<dbReference type="eggNOG" id="COG5492">
    <property type="taxonomic scope" value="Bacteria"/>
</dbReference>
<dbReference type="InterPro" id="IPR013189">
    <property type="entry name" value="Glyco_hydro_32_C"/>
</dbReference>
<dbReference type="PATRIC" id="fig|1125712.3.peg.1065"/>
<evidence type="ECO:0000313" key="3">
    <source>
        <dbReference type="Proteomes" id="UP000016638"/>
    </source>
</evidence>
<dbReference type="Gene3D" id="2.60.40.1080">
    <property type="match status" value="1"/>
</dbReference>
<keyword evidence="3" id="KW-1185">Reference proteome</keyword>
<accession>U2TQB3</accession>
<organism evidence="2 3">
    <name type="scientific">Olsenella profusa F0195</name>
    <dbReference type="NCBI Taxonomy" id="1125712"/>
    <lineage>
        <taxon>Bacteria</taxon>
        <taxon>Bacillati</taxon>
        <taxon>Actinomycetota</taxon>
        <taxon>Coriobacteriia</taxon>
        <taxon>Coriobacteriales</taxon>
        <taxon>Atopobiaceae</taxon>
        <taxon>Olsenella</taxon>
    </lineage>
</organism>
<dbReference type="SUPFAM" id="SSF49373">
    <property type="entry name" value="Invasin/intimin cell-adhesion fragments"/>
    <property type="match status" value="1"/>
</dbReference>
<dbReference type="AlphaFoldDB" id="U2TQB3"/>
<comment type="caution">
    <text evidence="2">The sequence shown here is derived from an EMBL/GenBank/DDBJ whole genome shotgun (WGS) entry which is preliminary data.</text>
</comment>
<keyword evidence="2" id="KW-0378">Hydrolase</keyword>
<name>U2TQB3_9ACTN</name>
<dbReference type="EMBL" id="AWEZ01000043">
    <property type="protein sequence ID" value="ERL08625.1"/>
    <property type="molecule type" value="Genomic_DNA"/>
</dbReference>
<dbReference type="InterPro" id="IPR008964">
    <property type="entry name" value="Invasin/intimin_cell_adhesion"/>
</dbReference>
<proteinExistence type="predicted"/>
<dbReference type="STRING" id="1125712.HMPREF1316_0443"/>
<reference evidence="2 3" key="1">
    <citation type="submission" date="2013-08" db="EMBL/GenBank/DDBJ databases">
        <authorList>
            <person name="Durkin A.S."/>
            <person name="Haft D.R."/>
            <person name="McCorrison J."/>
            <person name="Torralba M."/>
            <person name="Gillis M."/>
            <person name="Haft D.H."/>
            <person name="Methe B."/>
            <person name="Sutton G."/>
            <person name="Nelson K.E."/>
        </authorList>
    </citation>
    <scope>NUCLEOTIDE SEQUENCE [LARGE SCALE GENOMIC DNA]</scope>
    <source>
        <strain evidence="2 3">F0195</strain>
    </source>
</reference>
<protein>
    <submittedName>
        <fullName evidence="2">Glycoside hydrolase, family 32, C-terminal domain protein</fullName>
    </submittedName>
</protein>
<gene>
    <name evidence="2" type="ORF">HMPREF1316_0443</name>
</gene>
<dbReference type="RefSeq" id="WP_021725765.1">
    <property type="nucleotide sequence ID" value="NZ_AWEZ01000043.1"/>
</dbReference>
<dbReference type="PANTHER" id="PTHR42800">
    <property type="entry name" value="EXOINULINASE INUD (AFU_ORTHOLOGUE AFUA_5G00480)"/>
    <property type="match status" value="1"/>
</dbReference>
<dbReference type="PANTHER" id="PTHR42800:SF1">
    <property type="entry name" value="EXOINULINASE INUD (AFU_ORTHOLOGUE AFUA_5G00480)"/>
    <property type="match status" value="1"/>
</dbReference>
<dbReference type="Proteomes" id="UP000016638">
    <property type="component" value="Unassembled WGS sequence"/>
</dbReference>
<dbReference type="SUPFAM" id="SSF49899">
    <property type="entry name" value="Concanavalin A-like lectins/glucanases"/>
    <property type="match status" value="2"/>
</dbReference>